<evidence type="ECO:0000313" key="4">
    <source>
        <dbReference type="Proteomes" id="UP000800038"/>
    </source>
</evidence>
<evidence type="ECO:0000313" key="3">
    <source>
        <dbReference type="EMBL" id="KAF1947908.1"/>
    </source>
</evidence>
<proteinExistence type="predicted"/>
<reference evidence="3" key="1">
    <citation type="journal article" date="2020" name="Stud. Mycol.">
        <title>101 Dothideomycetes genomes: a test case for predicting lifestyles and emergence of pathogens.</title>
        <authorList>
            <person name="Haridas S."/>
            <person name="Albert R."/>
            <person name="Binder M."/>
            <person name="Bloem J."/>
            <person name="Labutti K."/>
            <person name="Salamov A."/>
            <person name="Andreopoulos B."/>
            <person name="Baker S."/>
            <person name="Barry K."/>
            <person name="Bills G."/>
            <person name="Bluhm B."/>
            <person name="Cannon C."/>
            <person name="Castanera R."/>
            <person name="Culley D."/>
            <person name="Daum C."/>
            <person name="Ezra D."/>
            <person name="Gonzalez J."/>
            <person name="Henrissat B."/>
            <person name="Kuo A."/>
            <person name="Liang C."/>
            <person name="Lipzen A."/>
            <person name="Lutzoni F."/>
            <person name="Magnuson J."/>
            <person name="Mondo S."/>
            <person name="Nolan M."/>
            <person name="Ohm R."/>
            <person name="Pangilinan J."/>
            <person name="Park H.-J."/>
            <person name="Ramirez L."/>
            <person name="Alfaro M."/>
            <person name="Sun H."/>
            <person name="Tritt A."/>
            <person name="Yoshinaga Y."/>
            <person name="Zwiers L.-H."/>
            <person name="Turgeon B."/>
            <person name="Goodwin S."/>
            <person name="Spatafora J."/>
            <person name="Crous P."/>
            <person name="Grigoriev I."/>
        </authorList>
    </citation>
    <scope>NUCLEOTIDE SEQUENCE</scope>
    <source>
        <strain evidence="3">CBS 161.51</strain>
    </source>
</reference>
<dbReference type="EMBL" id="ML975997">
    <property type="protein sequence ID" value="KAF1947908.1"/>
    <property type="molecule type" value="Genomic_DNA"/>
</dbReference>
<dbReference type="AlphaFoldDB" id="A0A6A5T6V4"/>
<feature type="chain" id="PRO_5025336672" description="REJ domain-containing protein" evidence="2">
    <location>
        <begin position="21"/>
        <end position="227"/>
    </location>
</feature>
<dbReference type="OrthoDB" id="3798369at2759"/>
<feature type="region of interest" description="Disordered" evidence="1">
    <location>
        <begin position="88"/>
        <end position="162"/>
    </location>
</feature>
<organism evidence="3 4">
    <name type="scientific">Clathrospora elynae</name>
    <dbReference type="NCBI Taxonomy" id="706981"/>
    <lineage>
        <taxon>Eukaryota</taxon>
        <taxon>Fungi</taxon>
        <taxon>Dikarya</taxon>
        <taxon>Ascomycota</taxon>
        <taxon>Pezizomycotina</taxon>
        <taxon>Dothideomycetes</taxon>
        <taxon>Pleosporomycetidae</taxon>
        <taxon>Pleosporales</taxon>
        <taxon>Diademaceae</taxon>
        <taxon>Clathrospora</taxon>
    </lineage>
</organism>
<gene>
    <name evidence="3" type="ORF">EJ02DRAFT_449379</name>
</gene>
<evidence type="ECO:0000256" key="2">
    <source>
        <dbReference type="SAM" id="SignalP"/>
    </source>
</evidence>
<feature type="compositionally biased region" description="Low complexity" evidence="1">
    <location>
        <begin position="88"/>
        <end position="146"/>
    </location>
</feature>
<evidence type="ECO:0008006" key="5">
    <source>
        <dbReference type="Google" id="ProtNLM"/>
    </source>
</evidence>
<keyword evidence="4" id="KW-1185">Reference proteome</keyword>
<feature type="signal peptide" evidence="2">
    <location>
        <begin position="1"/>
        <end position="20"/>
    </location>
</feature>
<evidence type="ECO:0000256" key="1">
    <source>
        <dbReference type="SAM" id="MobiDB-lite"/>
    </source>
</evidence>
<accession>A0A6A5T6V4</accession>
<name>A0A6A5T6V4_9PLEO</name>
<dbReference type="Proteomes" id="UP000800038">
    <property type="component" value="Unassembled WGS sequence"/>
</dbReference>
<protein>
    <recommendedName>
        <fullName evidence="5">REJ domain-containing protein</fullName>
    </recommendedName>
</protein>
<sequence>MLLNAPILTLAALFSTLVAGRPLDSGKLQDIVPRDRTYAIVNVGGETATEAPPTATSVVKTTTTVEVVNPGPTVTLKVTATAVQPMPALAPTSSSSSTKASSAPTPSSAPSATSISTPGSTTVPEPNSRSNSTPTPSSAPSTISSPSPIPTPPSMSTPSIETPKPVFITVTVSKDDGPTQYYDDGLWHTSYRVKMFEAAVMTASLATPSSTALAALETPALSCSRST</sequence>
<keyword evidence="2" id="KW-0732">Signal</keyword>